<name>A0A0V0GFS7_SOLCH</name>
<proteinExistence type="predicted"/>
<dbReference type="EMBL" id="GEDG01039855">
    <property type="protein sequence ID" value="JAP06943.1"/>
    <property type="molecule type" value="Transcribed_RNA"/>
</dbReference>
<dbReference type="AlphaFoldDB" id="A0A0V0GFS7"/>
<organism evidence="1">
    <name type="scientific">Solanum chacoense</name>
    <name type="common">Chaco potato</name>
    <dbReference type="NCBI Taxonomy" id="4108"/>
    <lineage>
        <taxon>Eukaryota</taxon>
        <taxon>Viridiplantae</taxon>
        <taxon>Streptophyta</taxon>
        <taxon>Embryophyta</taxon>
        <taxon>Tracheophyta</taxon>
        <taxon>Spermatophyta</taxon>
        <taxon>Magnoliopsida</taxon>
        <taxon>eudicotyledons</taxon>
        <taxon>Gunneridae</taxon>
        <taxon>Pentapetalae</taxon>
        <taxon>asterids</taxon>
        <taxon>lamiids</taxon>
        <taxon>Solanales</taxon>
        <taxon>Solanaceae</taxon>
        <taxon>Solanoideae</taxon>
        <taxon>Solaneae</taxon>
        <taxon>Solanum</taxon>
    </lineage>
</organism>
<reference evidence="1" key="1">
    <citation type="submission" date="2015-12" db="EMBL/GenBank/DDBJ databases">
        <title>Gene expression during late stages of embryo sac development: a critical building block for successful pollen-pistil interactions.</title>
        <authorList>
            <person name="Liu Y."/>
            <person name="Joly V."/>
            <person name="Sabar M."/>
            <person name="Matton D.P."/>
        </authorList>
    </citation>
    <scope>NUCLEOTIDE SEQUENCE</scope>
</reference>
<evidence type="ECO:0000313" key="1">
    <source>
        <dbReference type="EMBL" id="JAP06943.1"/>
    </source>
</evidence>
<protein>
    <submittedName>
        <fullName evidence="1">Putative ovule protein</fullName>
    </submittedName>
</protein>
<sequence length="63" mass="7442">MPSGKQKVIIVILHALVTDLPSMRKEPNNAPTEVLNTQKYTSIYEHKTKQFLKWRTRYRESIL</sequence>
<accession>A0A0V0GFS7</accession>